<organism evidence="3">
    <name type="scientific">Nicotiana tabacum</name>
    <name type="common">Common tobacco</name>
    <dbReference type="NCBI Taxonomy" id="4097"/>
    <lineage>
        <taxon>Eukaryota</taxon>
        <taxon>Viridiplantae</taxon>
        <taxon>Streptophyta</taxon>
        <taxon>Embryophyta</taxon>
        <taxon>Tracheophyta</taxon>
        <taxon>Spermatophyta</taxon>
        <taxon>Magnoliopsida</taxon>
        <taxon>eudicotyledons</taxon>
        <taxon>Gunneridae</taxon>
        <taxon>Pentapetalae</taxon>
        <taxon>asterids</taxon>
        <taxon>lamiids</taxon>
        <taxon>Solanales</taxon>
        <taxon>Solanaceae</taxon>
        <taxon>Nicotianoideae</taxon>
        <taxon>Nicotianeae</taxon>
        <taxon>Nicotiana</taxon>
    </lineage>
</organism>
<evidence type="ECO:0000313" key="3">
    <source>
        <dbReference type="RefSeq" id="XP_016510146.1"/>
    </source>
</evidence>
<dbReference type="OrthoDB" id="71500at2759"/>
<accession>A0A1S4D9S9</accession>
<dbReference type="PaxDb" id="4097-A0A1S4D9S9"/>
<feature type="domain" description="S phase cyclin A-associated protein in the endoplasmic reticulum N-terminal" evidence="2">
    <location>
        <begin position="351"/>
        <end position="443"/>
    </location>
</feature>
<name>A0A1S4D9S9_TOBAC</name>
<gene>
    <name evidence="3" type="primary">LOC107827512</name>
</gene>
<reference evidence="3" key="1">
    <citation type="submission" date="2025-08" db="UniProtKB">
        <authorList>
            <consortium name="RefSeq"/>
        </authorList>
    </citation>
    <scope>IDENTIFICATION</scope>
</reference>
<dbReference type="PANTHER" id="PTHR31434:SF2">
    <property type="entry name" value="S PHASE CYCLIN A-ASSOCIATED PROTEIN IN THE ENDOPLASMIC RETICULUM"/>
    <property type="match status" value="1"/>
</dbReference>
<feature type="region of interest" description="Disordered" evidence="1">
    <location>
        <begin position="225"/>
        <end position="251"/>
    </location>
</feature>
<proteinExistence type="predicted"/>
<feature type="region of interest" description="Disordered" evidence="1">
    <location>
        <begin position="295"/>
        <end position="316"/>
    </location>
</feature>
<evidence type="ECO:0000256" key="1">
    <source>
        <dbReference type="SAM" id="MobiDB-lite"/>
    </source>
</evidence>
<dbReference type="InterPro" id="IPR032446">
    <property type="entry name" value="SCAPER_N"/>
</dbReference>
<feature type="compositionally biased region" description="Acidic residues" evidence="1">
    <location>
        <begin position="1"/>
        <end position="11"/>
    </location>
</feature>
<feature type="compositionally biased region" description="Polar residues" evidence="1">
    <location>
        <begin position="39"/>
        <end position="52"/>
    </location>
</feature>
<evidence type="ECO:0000259" key="2">
    <source>
        <dbReference type="Pfam" id="PF16501"/>
    </source>
</evidence>
<dbReference type="AlphaFoldDB" id="A0A1S4D9S9"/>
<dbReference type="Pfam" id="PF16501">
    <property type="entry name" value="SCAPER_N"/>
    <property type="match status" value="1"/>
</dbReference>
<dbReference type="KEGG" id="nta:107827512"/>
<dbReference type="STRING" id="4097.A0A1S4D9S9"/>
<sequence length="460" mass="50431">MESSEGGDDQEGSGWMQVKKKHRHSSKFSLHGWVGGSSQGTASCNPENRPSLSVKSENLKSVVQHSKGSGRCIRHDDVTSIPKEDAVIVHDKCVVSHSSNSVSLGFPTDSNQGVSQEHPQIINHDIIPKIKWGDMDDRALTSHFGTTVQAEIKFGDIQNHDLLSTKADQTSDPFVHISPTDVEKNRLVTEESHQVVSSNPLSPKIEAVEKNCVKLKDLSSEDVNASAASPLSGGQCGHTQLEKGDTCNSPGEKLKIAAREGPSGVTVHSVESEEACTEISEVPSVDQNIKTVVASQDSEPVPPDKGGSRNIGQPYLASPSEEFRNKRVDSIIEDLSNSNLSSIDAEGIGESKERFRQRLWCFLFENLNRAVDELYLLCELECDLEQTQESILVLEEAASDFKELSSRVAEFERLKKSSSHATDGTPLTMKSNHRRPHALSWEVSILALIFQCFKLVIVKN</sequence>
<protein>
    <recommendedName>
        <fullName evidence="2">S phase cyclin A-associated protein in the endoplasmic reticulum N-terminal domain-containing protein</fullName>
    </recommendedName>
</protein>
<dbReference type="PANTHER" id="PTHR31434">
    <property type="entry name" value="S PHASE CYCLIN A-ASSOCIATED PROTEIN IN THE ENDOPLASMIC RETICULUM"/>
    <property type="match status" value="1"/>
</dbReference>
<dbReference type="RefSeq" id="XP_016510146.1">
    <property type="nucleotide sequence ID" value="XM_016654660.1"/>
</dbReference>
<feature type="region of interest" description="Disordered" evidence="1">
    <location>
        <begin position="1"/>
        <end position="52"/>
    </location>
</feature>